<evidence type="ECO:0000256" key="2">
    <source>
        <dbReference type="ARBA" id="ARBA00022737"/>
    </source>
</evidence>
<evidence type="ECO:0000259" key="5">
    <source>
        <dbReference type="Pfam" id="PF25390"/>
    </source>
</evidence>
<dbReference type="PANTHER" id="PTHR45982">
    <property type="entry name" value="REGULATOR OF CHROMOSOME CONDENSATION"/>
    <property type="match status" value="1"/>
</dbReference>
<dbReference type="Gene3D" id="2.130.10.30">
    <property type="entry name" value="Regulator of chromosome condensation 1/beta-lactamase-inhibitor protein II"/>
    <property type="match status" value="1"/>
</dbReference>
<feature type="repeat" description="RCC1" evidence="3">
    <location>
        <begin position="993"/>
        <end position="1045"/>
    </location>
</feature>
<feature type="compositionally biased region" description="Polar residues" evidence="4">
    <location>
        <begin position="267"/>
        <end position="279"/>
    </location>
</feature>
<keyword evidence="2" id="KW-0677">Repeat</keyword>
<dbReference type="InterPro" id="IPR009091">
    <property type="entry name" value="RCC1/BLIP-II"/>
</dbReference>
<feature type="compositionally biased region" description="Basic residues" evidence="4">
    <location>
        <begin position="529"/>
        <end position="541"/>
    </location>
</feature>
<accession>A0ABR4L7U5</accession>
<evidence type="ECO:0000313" key="6">
    <source>
        <dbReference type="EMBL" id="KAL2860605.1"/>
    </source>
</evidence>
<organism evidence="6 7">
    <name type="scientific">Aspergillus pseudodeflectus</name>
    <dbReference type="NCBI Taxonomy" id="176178"/>
    <lineage>
        <taxon>Eukaryota</taxon>
        <taxon>Fungi</taxon>
        <taxon>Dikarya</taxon>
        <taxon>Ascomycota</taxon>
        <taxon>Pezizomycotina</taxon>
        <taxon>Eurotiomycetes</taxon>
        <taxon>Eurotiomycetidae</taxon>
        <taxon>Eurotiales</taxon>
        <taxon>Aspergillaceae</taxon>
        <taxon>Aspergillus</taxon>
        <taxon>Aspergillus subgen. Nidulantes</taxon>
    </lineage>
</organism>
<dbReference type="InterPro" id="IPR000408">
    <property type="entry name" value="Reg_chr_condens"/>
</dbReference>
<keyword evidence="1" id="KW-0344">Guanine-nucleotide releasing factor</keyword>
<gene>
    <name evidence="6" type="ORF">BJX68DRAFT_261535</name>
</gene>
<evidence type="ECO:0000256" key="1">
    <source>
        <dbReference type="ARBA" id="ARBA00022658"/>
    </source>
</evidence>
<dbReference type="InterPro" id="IPR051553">
    <property type="entry name" value="Ran_GTPase-activating"/>
</dbReference>
<dbReference type="Pfam" id="PF25390">
    <property type="entry name" value="WD40_RLD"/>
    <property type="match status" value="1"/>
</dbReference>
<reference evidence="6 7" key="1">
    <citation type="submission" date="2024-07" db="EMBL/GenBank/DDBJ databases">
        <title>Section-level genome sequencing and comparative genomics of Aspergillus sections Usti and Cavernicolus.</title>
        <authorList>
            <consortium name="Lawrence Berkeley National Laboratory"/>
            <person name="Nybo J.L."/>
            <person name="Vesth T.C."/>
            <person name="Theobald S."/>
            <person name="Frisvad J.C."/>
            <person name="Larsen T.O."/>
            <person name="Kjaerboelling I."/>
            <person name="Rothschild-Mancinelli K."/>
            <person name="Lyhne E.K."/>
            <person name="Kogle M.E."/>
            <person name="Barry K."/>
            <person name="Clum A."/>
            <person name="Na H."/>
            <person name="Ledsgaard L."/>
            <person name="Lin J."/>
            <person name="Lipzen A."/>
            <person name="Kuo A."/>
            <person name="Riley R."/>
            <person name="Mondo S."/>
            <person name="LaButti K."/>
            <person name="Haridas S."/>
            <person name="Pangalinan J."/>
            <person name="Salamov A.A."/>
            <person name="Simmons B.A."/>
            <person name="Magnuson J.K."/>
            <person name="Chen J."/>
            <person name="Drula E."/>
            <person name="Henrissat B."/>
            <person name="Wiebenga A."/>
            <person name="Lubbers R.J."/>
            <person name="Gomes A.C."/>
            <person name="Macurrencykelacurrency M.R."/>
            <person name="Stajich J."/>
            <person name="Grigoriev I.V."/>
            <person name="Mortensen U.H."/>
            <person name="De vries R.P."/>
            <person name="Baker S.E."/>
            <person name="Andersen M.R."/>
        </authorList>
    </citation>
    <scope>NUCLEOTIDE SEQUENCE [LARGE SCALE GENOMIC DNA]</scope>
    <source>
        <strain evidence="6 7">CBS 756.74</strain>
    </source>
</reference>
<feature type="repeat" description="RCC1" evidence="3">
    <location>
        <begin position="645"/>
        <end position="717"/>
    </location>
</feature>
<feature type="repeat" description="RCC1" evidence="3">
    <location>
        <begin position="862"/>
        <end position="925"/>
    </location>
</feature>
<dbReference type="RefSeq" id="XP_070905296.1">
    <property type="nucleotide sequence ID" value="XM_071044169.1"/>
</dbReference>
<feature type="compositionally biased region" description="Polar residues" evidence="4">
    <location>
        <begin position="75"/>
        <end position="91"/>
    </location>
</feature>
<name>A0ABR4L7U5_9EURO</name>
<feature type="compositionally biased region" description="Basic and acidic residues" evidence="4">
    <location>
        <begin position="482"/>
        <end position="495"/>
    </location>
</feature>
<feature type="region of interest" description="Disordered" evidence="4">
    <location>
        <begin position="660"/>
        <end position="685"/>
    </location>
</feature>
<feature type="compositionally biased region" description="Low complexity" evidence="4">
    <location>
        <begin position="172"/>
        <end position="182"/>
    </location>
</feature>
<feature type="compositionally biased region" description="Acidic residues" evidence="4">
    <location>
        <begin position="498"/>
        <end position="507"/>
    </location>
</feature>
<evidence type="ECO:0000313" key="7">
    <source>
        <dbReference type="Proteomes" id="UP001610444"/>
    </source>
</evidence>
<feature type="compositionally biased region" description="Gly residues" evidence="4">
    <location>
        <begin position="235"/>
        <end position="245"/>
    </location>
</feature>
<dbReference type="PRINTS" id="PR00633">
    <property type="entry name" value="RCCNDNSATION"/>
</dbReference>
<feature type="repeat" description="RCC1" evidence="3">
    <location>
        <begin position="590"/>
        <end position="644"/>
    </location>
</feature>
<protein>
    <submittedName>
        <fullName evidence="6">Regulator of chromosome condensation 1/beta-lactamase-inhibitor protein II</fullName>
    </submittedName>
</protein>
<proteinExistence type="predicted"/>
<dbReference type="EMBL" id="JBFXLR010000002">
    <property type="protein sequence ID" value="KAL2860605.1"/>
    <property type="molecule type" value="Genomic_DNA"/>
</dbReference>
<evidence type="ECO:0000256" key="4">
    <source>
        <dbReference type="SAM" id="MobiDB-lite"/>
    </source>
</evidence>
<feature type="compositionally biased region" description="Acidic residues" evidence="4">
    <location>
        <begin position="288"/>
        <end position="304"/>
    </location>
</feature>
<feature type="repeat" description="RCC1" evidence="3">
    <location>
        <begin position="798"/>
        <end position="861"/>
    </location>
</feature>
<dbReference type="PANTHER" id="PTHR45982:SF1">
    <property type="entry name" value="REGULATOR OF CHROMOSOME CONDENSATION"/>
    <property type="match status" value="1"/>
</dbReference>
<comment type="caution">
    <text evidence="6">The sequence shown here is derived from an EMBL/GenBank/DDBJ whole genome shotgun (WGS) entry which is preliminary data.</text>
</comment>
<dbReference type="PROSITE" id="PS00626">
    <property type="entry name" value="RCC1_2"/>
    <property type="match status" value="2"/>
</dbReference>
<evidence type="ECO:0000256" key="3">
    <source>
        <dbReference type="PROSITE-ProRule" id="PRU00235"/>
    </source>
</evidence>
<keyword evidence="7" id="KW-1185">Reference proteome</keyword>
<feature type="compositionally biased region" description="Low complexity" evidence="4">
    <location>
        <begin position="43"/>
        <end position="52"/>
    </location>
</feature>
<feature type="repeat" description="RCC1" evidence="3">
    <location>
        <begin position="926"/>
        <end position="992"/>
    </location>
</feature>
<dbReference type="GeneID" id="98159333"/>
<dbReference type="Proteomes" id="UP001610444">
    <property type="component" value="Unassembled WGS sequence"/>
</dbReference>
<feature type="compositionally biased region" description="Low complexity" evidence="4">
    <location>
        <begin position="366"/>
        <end position="378"/>
    </location>
</feature>
<feature type="region of interest" description="Disordered" evidence="4">
    <location>
        <begin position="43"/>
        <end position="585"/>
    </location>
</feature>
<dbReference type="InterPro" id="IPR058923">
    <property type="entry name" value="RCC1-like_dom"/>
</dbReference>
<sequence length="1045" mass="112965">MSDESSEMSSSETVGSTLATADAQALVRRAQLTGRVTTTASFGAVSAGSGAAEQPEESAEPTSQAFQDSEEVQGQEPNTQAQQHPNPQLNPNYPFGADEPSDFVVGDQESDEATEEATSSSQVESQAGDEGQRQNFSNPHLNPNHPFDVDEPSDFAAGDQASEEATEVATSPEPQKPAQEQAQDGEDGEQLPVPNPENIENADEVLKFVVEEEAPPTPTTVEIELSERSENQSQEGGGSQRGAGGTTSSSSSDSDSDSDAENSQNSEQGSDQGANQEPVQEQEREFGSDQETEQSIEQASEEDEKERSASASDDINLVEDKVNTPTTVSTELLVWRDAESKPEQRPYGIQQYPTAPGVGPAPPTPSTVSSELLVFSEESQSDPAQETGPTPPTPSTVCSELLVFSQEAQTYSEQHTDKQSEQEIGPAPPTPSTVCSELLVFSQEAQSYSEQHTDKQSEQEIGPAPPTPSTVSSELLVFSEKAQQEDGPIKERTQEQEQAQEEEEQDEEPIRRVKRKSRVRSPSLEPQPKRRQTVRPGKTQRRGTAIRLPKRKATEITVVPSKKRKTNEDKGKSRGGTRPKPMNNAPTEVLDVYVCGLNTEGQLGLGHSNDNAIETTRNPYLTKKKAGIVQVAAAGAHCVALTHDNKILTWGANHDGQLGRRSRNLDDDEYPLAQSTRPNKEETMPREVDFSAADLPDDTVFTQVVATDSATFVLTEFGDVYGWGTFRDNKSKLKEKARIDSYNSDYEDNNDDGDREPIIGFSPDNDLCQLTPIKIEGLKHIRSLAAGSQHVLARHFRGSVYAWGAASRDQLGRKQLKRGRCAHPHLFPRVCIFPGNNCRSGFFGISEIGAGGHHSFAIKKSGEVYSWGWNMYGQTGVPDQESNQSESFLEREATVSQPTLVPELQGEEAVSVTGGMKHSIAVTKDNRCLSWGAIQGNALGIPDRDIDTNHVHSSEDGSVDEILEVPGLVTGIDGSVTCAAAGATHSLAVSSKRRAFGWGSNDEYEIGQQHKKEVDSATVIEGGALKGARVVAAVAGAQFTILLAE</sequence>
<dbReference type="PROSITE" id="PS50012">
    <property type="entry name" value="RCC1_3"/>
    <property type="match status" value="6"/>
</dbReference>
<feature type="compositionally biased region" description="Basic and acidic residues" evidence="4">
    <location>
        <begin position="334"/>
        <end position="344"/>
    </location>
</feature>
<feature type="compositionally biased region" description="Low complexity" evidence="4">
    <location>
        <begin position="116"/>
        <end position="126"/>
    </location>
</feature>
<dbReference type="SUPFAM" id="SSF50985">
    <property type="entry name" value="RCC1/BLIP-II"/>
    <property type="match status" value="1"/>
</dbReference>
<feature type="region of interest" description="Disordered" evidence="4">
    <location>
        <begin position="1"/>
        <end position="20"/>
    </location>
</feature>
<feature type="domain" description="RCC1-like" evidence="5">
    <location>
        <begin position="591"/>
        <end position="1041"/>
    </location>
</feature>